<name>A0A087EBE0_9BIFI</name>
<keyword evidence="2" id="KW-1185">Reference proteome</keyword>
<evidence type="ECO:0000313" key="1">
    <source>
        <dbReference type="EMBL" id="KFJ05091.1"/>
    </source>
</evidence>
<protein>
    <recommendedName>
        <fullName evidence="3">Ribbon-helix-helix protein CopG domain-containing protein</fullName>
    </recommendedName>
</protein>
<dbReference type="STRING" id="77635.BISU_1619"/>
<organism evidence="1 2">
    <name type="scientific">Bifidobacterium subtile</name>
    <dbReference type="NCBI Taxonomy" id="77635"/>
    <lineage>
        <taxon>Bacteria</taxon>
        <taxon>Bacillati</taxon>
        <taxon>Actinomycetota</taxon>
        <taxon>Actinomycetes</taxon>
        <taxon>Bifidobacteriales</taxon>
        <taxon>Bifidobacteriaceae</taxon>
        <taxon>Bifidobacterium</taxon>
    </lineage>
</organism>
<dbReference type="Proteomes" id="UP000029055">
    <property type="component" value="Unassembled WGS sequence"/>
</dbReference>
<dbReference type="RefSeq" id="WP_024463819.1">
    <property type="nucleotide sequence ID" value="NZ_CP062939.1"/>
</dbReference>
<dbReference type="AlphaFoldDB" id="A0A087EBE0"/>
<evidence type="ECO:0008006" key="3">
    <source>
        <dbReference type="Google" id="ProtNLM"/>
    </source>
</evidence>
<dbReference type="eggNOG" id="ENOG5030DH0">
    <property type="taxonomic scope" value="Bacteria"/>
</dbReference>
<proteinExistence type="predicted"/>
<dbReference type="OrthoDB" id="3233148at2"/>
<evidence type="ECO:0000313" key="2">
    <source>
        <dbReference type="Proteomes" id="UP000029055"/>
    </source>
</evidence>
<gene>
    <name evidence="1" type="ORF">BISU_1619</name>
</gene>
<sequence length="107" mass="11860">MTNETNMDIDWGKVSDDYAAHLPAIIGAIIHRHRAITMDDLDDIFAGRPLAEVPRAKADVLCKIYLTVDMEQQVREQAEGEHIGKSALVRKALADCLNAHRPHAAFA</sequence>
<accession>A0A087EBE0</accession>
<comment type="caution">
    <text evidence="1">The sequence shown here is derived from an EMBL/GenBank/DDBJ whole genome shotgun (WGS) entry which is preliminary data.</text>
</comment>
<dbReference type="EMBL" id="JGZR01000002">
    <property type="protein sequence ID" value="KFJ05091.1"/>
    <property type="molecule type" value="Genomic_DNA"/>
</dbReference>
<reference evidence="1 2" key="1">
    <citation type="submission" date="2014-03" db="EMBL/GenBank/DDBJ databases">
        <title>Genomics of Bifidobacteria.</title>
        <authorList>
            <person name="Ventura M."/>
            <person name="Milani C."/>
            <person name="Lugli G.A."/>
        </authorList>
    </citation>
    <scope>NUCLEOTIDE SEQUENCE [LARGE SCALE GENOMIC DNA]</scope>
    <source>
        <strain evidence="1 2">LMG 11597</strain>
    </source>
</reference>